<keyword evidence="2 3" id="KW-0040">ANK repeat</keyword>
<proteinExistence type="predicted"/>
<keyword evidence="6" id="KW-1185">Reference proteome</keyword>
<accession>A0A8E2EJN5</accession>
<feature type="compositionally biased region" description="Polar residues" evidence="4">
    <location>
        <begin position="113"/>
        <end position="129"/>
    </location>
</feature>
<gene>
    <name evidence="5" type="ORF">K432DRAFT_439579</name>
</gene>
<evidence type="ECO:0000256" key="4">
    <source>
        <dbReference type="SAM" id="MobiDB-lite"/>
    </source>
</evidence>
<feature type="compositionally biased region" description="Low complexity" evidence="4">
    <location>
        <begin position="280"/>
        <end position="295"/>
    </location>
</feature>
<dbReference type="InterPro" id="IPR002110">
    <property type="entry name" value="Ankyrin_rpt"/>
</dbReference>
<feature type="region of interest" description="Disordered" evidence="4">
    <location>
        <begin position="102"/>
        <end position="155"/>
    </location>
</feature>
<dbReference type="SUPFAM" id="SSF48403">
    <property type="entry name" value="Ankyrin repeat"/>
    <property type="match status" value="1"/>
</dbReference>
<name>A0A8E2EJN5_9PEZI</name>
<protein>
    <submittedName>
        <fullName evidence="5">Ankyrin</fullName>
    </submittedName>
</protein>
<dbReference type="PANTHER" id="PTHR24189">
    <property type="entry name" value="MYOTROPHIN"/>
    <property type="match status" value="1"/>
</dbReference>
<evidence type="ECO:0000256" key="1">
    <source>
        <dbReference type="ARBA" id="ARBA00022737"/>
    </source>
</evidence>
<evidence type="ECO:0000313" key="5">
    <source>
        <dbReference type="EMBL" id="OCK85046.1"/>
    </source>
</evidence>
<dbReference type="EMBL" id="KV744825">
    <property type="protein sequence ID" value="OCK85046.1"/>
    <property type="molecule type" value="Genomic_DNA"/>
</dbReference>
<dbReference type="InterPro" id="IPR036770">
    <property type="entry name" value="Ankyrin_rpt-contain_sf"/>
</dbReference>
<dbReference type="InterPro" id="IPR050745">
    <property type="entry name" value="Multifunctional_regulatory"/>
</dbReference>
<dbReference type="AlphaFoldDB" id="A0A8E2EJN5"/>
<organism evidence="5 6">
    <name type="scientific">Lepidopterella palustris CBS 459.81</name>
    <dbReference type="NCBI Taxonomy" id="1314670"/>
    <lineage>
        <taxon>Eukaryota</taxon>
        <taxon>Fungi</taxon>
        <taxon>Dikarya</taxon>
        <taxon>Ascomycota</taxon>
        <taxon>Pezizomycotina</taxon>
        <taxon>Dothideomycetes</taxon>
        <taxon>Pleosporomycetidae</taxon>
        <taxon>Mytilinidiales</taxon>
        <taxon>Argynnaceae</taxon>
        <taxon>Lepidopterella</taxon>
    </lineage>
</organism>
<evidence type="ECO:0000256" key="2">
    <source>
        <dbReference type="ARBA" id="ARBA00023043"/>
    </source>
</evidence>
<dbReference type="Gene3D" id="1.25.40.20">
    <property type="entry name" value="Ankyrin repeat-containing domain"/>
    <property type="match status" value="3"/>
</dbReference>
<dbReference type="Proteomes" id="UP000250266">
    <property type="component" value="Unassembled WGS sequence"/>
</dbReference>
<sequence>MAPANPVQKLAPDHTLRARKKRGRPNTWTESWQKKLVVLRMCGLHLREILALLSKVSDGNFSPKNRRAEQILRKLLSNGYQKYCSADSATLRRRVAYLRHLKPRKRHSEKHSASNSTPTSLKLTSNGDGMQTGYPAYEVSRSETPPTMDLAPPLTSLPSVARRKDVSLSHNYLRSPIEHAPNPPRRSPGSLSLFPIQVERTLASLNMPPLLQDTDTLRQYSVLNNPCDDSCPPPKEIDTISNVDRRSRQYSEIFRLLRSENRTDSWTSGIMSLLSRFSLSSSSGSQRSSTISASSTGNTHVLDREPDLTRILPDQTVQFKRENTKLIASCCSLNYDCIHRRLANAAFEDWTDLNLSTSDVNTIDSSGNNLLFFAARSGASPAIVFTILRAMTNINATNAEGETFLFALDPGIFTSSPATDRYLAYDFISLVKELENRNFNFEHRDHYGRSALSLLVARPSFRIEWLHMLLNADDRWPERFGRIARRRDSSGAHLAHYIIQNHDAMLLHDVIIDVLAPGFRFSRKYRTIGALKEALLNPTIIEEDREGRSPLHQHLISDSWQLPALLGSRSRDSHNIQQLFLYRRVDVNNYDKYGSTPLMSCIQSLSQSGETDASISPTLNILIENGANIHARDRAGNTALHYAAKGSVVGAIQLLLDHGADVNHPNLQGDRPLDLAGKTYKKSTQIYGIALAPLIVVDIAPKPHM</sequence>
<dbReference type="Pfam" id="PF12796">
    <property type="entry name" value="Ank_2"/>
    <property type="match status" value="1"/>
</dbReference>
<evidence type="ECO:0000313" key="6">
    <source>
        <dbReference type="Proteomes" id="UP000250266"/>
    </source>
</evidence>
<feature type="region of interest" description="Disordered" evidence="4">
    <location>
        <begin position="280"/>
        <end position="304"/>
    </location>
</feature>
<dbReference type="PROSITE" id="PS50297">
    <property type="entry name" value="ANK_REP_REGION"/>
    <property type="match status" value="1"/>
</dbReference>
<dbReference type="OrthoDB" id="3799462at2759"/>
<feature type="repeat" description="ANK" evidence="3">
    <location>
        <begin position="635"/>
        <end position="667"/>
    </location>
</feature>
<dbReference type="PROSITE" id="PS50088">
    <property type="entry name" value="ANK_REPEAT"/>
    <property type="match status" value="1"/>
</dbReference>
<dbReference type="PANTHER" id="PTHR24189:SF50">
    <property type="entry name" value="ANKYRIN REPEAT AND SOCS BOX PROTEIN 2"/>
    <property type="match status" value="1"/>
</dbReference>
<keyword evidence="1" id="KW-0677">Repeat</keyword>
<dbReference type="SMART" id="SM00248">
    <property type="entry name" value="ANK"/>
    <property type="match status" value="5"/>
</dbReference>
<feature type="region of interest" description="Disordered" evidence="4">
    <location>
        <begin position="1"/>
        <end position="27"/>
    </location>
</feature>
<reference evidence="5 6" key="1">
    <citation type="journal article" date="2016" name="Nat. Commun.">
        <title>Ectomycorrhizal ecology is imprinted in the genome of the dominant symbiotic fungus Cenococcum geophilum.</title>
        <authorList>
            <consortium name="DOE Joint Genome Institute"/>
            <person name="Peter M."/>
            <person name="Kohler A."/>
            <person name="Ohm R.A."/>
            <person name="Kuo A."/>
            <person name="Krutzmann J."/>
            <person name="Morin E."/>
            <person name="Arend M."/>
            <person name="Barry K.W."/>
            <person name="Binder M."/>
            <person name="Choi C."/>
            <person name="Clum A."/>
            <person name="Copeland A."/>
            <person name="Grisel N."/>
            <person name="Haridas S."/>
            <person name="Kipfer T."/>
            <person name="LaButti K."/>
            <person name="Lindquist E."/>
            <person name="Lipzen A."/>
            <person name="Maire R."/>
            <person name="Meier B."/>
            <person name="Mihaltcheva S."/>
            <person name="Molinier V."/>
            <person name="Murat C."/>
            <person name="Poggeler S."/>
            <person name="Quandt C.A."/>
            <person name="Sperisen C."/>
            <person name="Tritt A."/>
            <person name="Tisserant E."/>
            <person name="Crous P.W."/>
            <person name="Henrissat B."/>
            <person name="Nehls U."/>
            <person name="Egli S."/>
            <person name="Spatafora J.W."/>
            <person name="Grigoriev I.V."/>
            <person name="Martin F.M."/>
        </authorList>
    </citation>
    <scope>NUCLEOTIDE SEQUENCE [LARGE SCALE GENOMIC DNA]</scope>
    <source>
        <strain evidence="5 6">CBS 459.81</strain>
    </source>
</reference>
<evidence type="ECO:0000256" key="3">
    <source>
        <dbReference type="PROSITE-ProRule" id="PRU00023"/>
    </source>
</evidence>